<accession>A0A151AM54</accession>
<gene>
    <name evidence="2" type="ORF">CLCOL_17170</name>
</gene>
<dbReference type="PANTHER" id="PTHR47396:SF1">
    <property type="entry name" value="ATP-DEPENDENT HELICASE IRC3-RELATED"/>
    <property type="match status" value="1"/>
</dbReference>
<sequence length="737" mass="84063">MAAIQLKQFQLDAIADLHKAVSGDKRNIILKSGTGSGKTVILSHFINEFLSENPGYVALWFCPGKGNLEEQSKKKMEKYIPNASTCNLQDVLTARGFQEGDTVFVNWELVTKAGNRALMDGEHTNLFDVADKAHDEGLKFIVIIDEEHLNKTVKAYDVVELFKPNKIIRASATPQKDPDAEYVVIPEERVIAEGLIKKLLIINEGIEEGVSLENQVGYLLDLALKKHEQLRKAFISVGSNVNPLIVIQIPNKSESLVDSVEEYLENKGITYFNKQLAVWLANKKENLDGIEDNTSPVKAVIIKQAVATGWDCPRAHILVKLRENMSETFEIQTIGRIRRMPEAMHYENTLLDNCYLYTFDEKFKEGVKLHLGEGAQDAKTLILKNSFRNVKLQKKKISVLTAEINPKMALESFLAFLKKKYCLKPEKFNENMKLLESYGYDMDPQIKIHTYQGAVSHFQKKELVHLNQITIKMLLNTHEHGRSFHHSIGEIGRSIGLTYDSVSNIIRKLFCIEPQYKNKLLSLTPKDLYSFVINNADKLSEDFKIAISSNEYGHQMKLTENSITEDYYIPKECLFTYDAKQHHAVIYEKNVYDGYLSSATPRSTGEKMFEQFCEEYEAVDWFFKNGDKGNEYFSIVYTDNAGKSRHFYPDYILGVGDDIWVVEVKGGESSSGQSEDIDPFTEKKMDAMIAYAADNNIKCGVVRLNKHDMRLYITTTKYVEDMDNECWIPIKDVIKKQ</sequence>
<dbReference type="EMBL" id="LTBB01000008">
    <property type="protein sequence ID" value="KYH28704.1"/>
    <property type="molecule type" value="Genomic_DNA"/>
</dbReference>
<proteinExistence type="predicted"/>
<keyword evidence="3" id="KW-1185">Reference proteome</keyword>
<dbReference type="GO" id="GO:0005829">
    <property type="term" value="C:cytosol"/>
    <property type="evidence" value="ECO:0007669"/>
    <property type="project" value="TreeGrafter"/>
</dbReference>
<dbReference type="REBASE" id="152059">
    <property type="entry name" value="Cco13634ORF17160P"/>
</dbReference>
<dbReference type="InterPro" id="IPR006935">
    <property type="entry name" value="Helicase/UvrB_N"/>
</dbReference>
<dbReference type="Proteomes" id="UP000075374">
    <property type="component" value="Unassembled WGS sequence"/>
</dbReference>
<protein>
    <submittedName>
        <fullName evidence="2">Type III restriction enzyme, res subunit</fullName>
    </submittedName>
</protein>
<name>A0A151AM54_9CLOT</name>
<dbReference type="Pfam" id="PF04851">
    <property type="entry name" value="ResIII"/>
    <property type="match status" value="1"/>
</dbReference>
<feature type="domain" description="Helicase/UvrB N-terminal" evidence="1">
    <location>
        <begin position="4"/>
        <end position="175"/>
    </location>
</feature>
<dbReference type="InterPro" id="IPR050742">
    <property type="entry name" value="Helicase_Restrict-Modif_Enz"/>
</dbReference>
<dbReference type="PATRIC" id="fig|1121305.3.peg.1721"/>
<reference evidence="2 3" key="1">
    <citation type="submission" date="2016-02" db="EMBL/GenBank/DDBJ databases">
        <title>Genome sequence of Clostridium colicanis DSM 13634.</title>
        <authorList>
            <person name="Poehlein A."/>
            <person name="Daniel R."/>
        </authorList>
    </citation>
    <scope>NUCLEOTIDE SEQUENCE [LARGE SCALE GENOMIC DNA]</scope>
    <source>
        <strain evidence="2 3">DSM 13634</strain>
    </source>
</reference>
<dbReference type="InterPro" id="IPR027417">
    <property type="entry name" value="P-loop_NTPase"/>
</dbReference>
<dbReference type="GO" id="GO:0003677">
    <property type="term" value="F:DNA binding"/>
    <property type="evidence" value="ECO:0007669"/>
    <property type="project" value="InterPro"/>
</dbReference>
<dbReference type="RefSeq" id="WP_061858553.1">
    <property type="nucleotide sequence ID" value="NZ_LTBB01000008.1"/>
</dbReference>
<dbReference type="GO" id="GO:0016787">
    <property type="term" value="F:hydrolase activity"/>
    <property type="evidence" value="ECO:0007669"/>
    <property type="project" value="InterPro"/>
</dbReference>
<dbReference type="STRING" id="1121305.CLCOL_17170"/>
<evidence type="ECO:0000259" key="1">
    <source>
        <dbReference type="Pfam" id="PF04851"/>
    </source>
</evidence>
<evidence type="ECO:0000313" key="3">
    <source>
        <dbReference type="Proteomes" id="UP000075374"/>
    </source>
</evidence>
<dbReference type="AlphaFoldDB" id="A0A151AM54"/>
<evidence type="ECO:0000313" key="2">
    <source>
        <dbReference type="EMBL" id="KYH28704.1"/>
    </source>
</evidence>
<dbReference type="Gene3D" id="3.40.50.300">
    <property type="entry name" value="P-loop containing nucleotide triphosphate hydrolases"/>
    <property type="match status" value="2"/>
</dbReference>
<comment type="caution">
    <text evidence="2">The sequence shown here is derived from an EMBL/GenBank/DDBJ whole genome shotgun (WGS) entry which is preliminary data.</text>
</comment>
<dbReference type="SUPFAM" id="SSF52540">
    <property type="entry name" value="P-loop containing nucleoside triphosphate hydrolases"/>
    <property type="match status" value="2"/>
</dbReference>
<dbReference type="PANTHER" id="PTHR47396">
    <property type="entry name" value="TYPE I RESTRICTION ENZYME ECOKI R PROTEIN"/>
    <property type="match status" value="1"/>
</dbReference>
<dbReference type="GO" id="GO:0005524">
    <property type="term" value="F:ATP binding"/>
    <property type="evidence" value="ECO:0007669"/>
    <property type="project" value="InterPro"/>
</dbReference>
<organism evidence="2 3">
    <name type="scientific">Clostridium colicanis DSM 13634</name>
    <dbReference type="NCBI Taxonomy" id="1121305"/>
    <lineage>
        <taxon>Bacteria</taxon>
        <taxon>Bacillati</taxon>
        <taxon>Bacillota</taxon>
        <taxon>Clostridia</taxon>
        <taxon>Eubacteriales</taxon>
        <taxon>Clostridiaceae</taxon>
        <taxon>Clostridium</taxon>
    </lineage>
</organism>